<sequence length="157" mass="17657">MADDSSFTLTRKKTNKKEKEKNVTRGQRMNFEEEDVSVAGETDTKSIATESESSTHSYEDYERAYRELTKDSSSEQISLTSTTAEQKNLSRSDERKNVCDPTLNLLISQMKAEIDQLKVKVSDQSLDNAYNKVLANVEILTSSQKKALLMALASSMK</sequence>
<feature type="compositionally biased region" description="Polar residues" evidence="1">
    <location>
        <begin position="45"/>
        <end position="56"/>
    </location>
</feature>
<reference evidence="2 3" key="1">
    <citation type="journal article" date="2015" name="Emerg. Infect. Dis.">
        <title>Candidate new rotavirus species in sheltered dogs, hungary.</title>
        <authorList>
            <person name="Mihalov-Kovacs E."/>
            <person name="Gellert A."/>
            <person name="Marton S."/>
            <person name="Farkas S.L."/>
            <person name="Feher E."/>
            <person name="Oldal M."/>
            <person name="Jakab F."/>
            <person name="Martella V."/>
            <person name="Banyai K."/>
        </authorList>
    </citation>
    <scope>NUCLEOTIDE SEQUENCE [LARGE SCALE GENOMIC DNA]</scope>
    <source>
        <strain evidence="2">KE528/2012</strain>
    </source>
</reference>
<dbReference type="Pfam" id="PF17580">
    <property type="entry name" value="GBR_NSP5"/>
    <property type="match status" value="1"/>
</dbReference>
<dbReference type="InterPro" id="IPR020244">
    <property type="entry name" value="Rotavirus_B_NSP5"/>
</dbReference>
<organism evidence="2 3">
    <name type="scientific">Rotavirus I</name>
    <dbReference type="NCBI Taxonomy" id="1637496"/>
    <lineage>
        <taxon>Viruses</taxon>
        <taxon>Riboviria</taxon>
        <taxon>Orthornavirae</taxon>
        <taxon>Duplornaviricota</taxon>
        <taxon>Resentoviricetes</taxon>
        <taxon>Reovirales</taxon>
        <taxon>Sedoreoviridae</taxon>
        <taxon>Rotavirus</taxon>
        <taxon>Rotavirus iotagastroenteritidis</taxon>
    </lineage>
</organism>
<protein>
    <submittedName>
        <fullName evidence="2">NSP5</fullName>
    </submittedName>
</protein>
<dbReference type="EMBL" id="KM369902">
    <property type="protein sequence ID" value="AKA63284.1"/>
    <property type="molecule type" value="Genomic_RNA"/>
</dbReference>
<evidence type="ECO:0000313" key="2">
    <source>
        <dbReference type="EMBL" id="AKA63284.1"/>
    </source>
</evidence>
<accession>A0A0E3JVA7</accession>
<proteinExistence type="predicted"/>
<dbReference type="Gene3D" id="3.30.420.40">
    <property type="match status" value="1"/>
</dbReference>
<evidence type="ECO:0000256" key="1">
    <source>
        <dbReference type="SAM" id="MobiDB-lite"/>
    </source>
</evidence>
<feature type="region of interest" description="Disordered" evidence="1">
    <location>
        <begin position="1"/>
        <end position="95"/>
    </location>
</feature>
<evidence type="ECO:0000313" key="3">
    <source>
        <dbReference type="Proteomes" id="UP000159125"/>
    </source>
</evidence>
<feature type="compositionally biased region" description="Polar residues" evidence="1">
    <location>
        <begin position="74"/>
        <end position="87"/>
    </location>
</feature>
<dbReference type="Proteomes" id="UP000159125">
    <property type="component" value="Genome"/>
</dbReference>
<name>A0A0E3JVA7_9REOV</name>
<feature type="compositionally biased region" description="Basic and acidic residues" evidence="1">
    <location>
        <begin position="57"/>
        <end position="73"/>
    </location>
</feature>